<feature type="compositionally biased region" description="Basic and acidic residues" evidence="8">
    <location>
        <begin position="38"/>
        <end position="51"/>
    </location>
</feature>
<comment type="similarity">
    <text evidence="2">Belongs to the UPF0283 family.</text>
</comment>
<keyword evidence="11" id="KW-1185">Reference proteome</keyword>
<evidence type="ECO:0000256" key="6">
    <source>
        <dbReference type="ARBA" id="ARBA00022989"/>
    </source>
</evidence>
<dbReference type="RefSeq" id="WP_145397787.1">
    <property type="nucleotide sequence ID" value="NZ_VLKU01000005.1"/>
</dbReference>
<name>A0A562NQJ2_9RHOB</name>
<dbReference type="OrthoDB" id="9816060at2"/>
<evidence type="ECO:0000256" key="2">
    <source>
        <dbReference type="ARBA" id="ARBA00008255"/>
    </source>
</evidence>
<evidence type="ECO:0000256" key="3">
    <source>
        <dbReference type="ARBA" id="ARBA00022475"/>
    </source>
</evidence>
<accession>A0A562NQJ2</accession>
<dbReference type="Proteomes" id="UP000316225">
    <property type="component" value="Unassembled WGS sequence"/>
</dbReference>
<evidence type="ECO:0000256" key="9">
    <source>
        <dbReference type="SAM" id="Phobius"/>
    </source>
</evidence>
<protein>
    <submittedName>
        <fullName evidence="10">Putative membrane protein</fullName>
    </submittedName>
</protein>
<keyword evidence="4" id="KW-0997">Cell inner membrane</keyword>
<dbReference type="AlphaFoldDB" id="A0A562NQJ2"/>
<feature type="transmembrane region" description="Helical" evidence="9">
    <location>
        <begin position="135"/>
        <end position="156"/>
    </location>
</feature>
<gene>
    <name evidence="10" type="ORF">IQ24_01973</name>
</gene>
<dbReference type="Pfam" id="PF05128">
    <property type="entry name" value="DUF697"/>
    <property type="match status" value="1"/>
</dbReference>
<evidence type="ECO:0000256" key="8">
    <source>
        <dbReference type="SAM" id="MobiDB-lite"/>
    </source>
</evidence>
<dbReference type="NCBIfam" id="TIGR01620">
    <property type="entry name" value="hyp_HI0043"/>
    <property type="match status" value="1"/>
</dbReference>
<dbReference type="InterPro" id="IPR006507">
    <property type="entry name" value="UPF0283"/>
</dbReference>
<dbReference type="EMBL" id="VLKU01000005">
    <property type="protein sequence ID" value="TWI34455.1"/>
    <property type="molecule type" value="Genomic_DNA"/>
</dbReference>
<evidence type="ECO:0000256" key="5">
    <source>
        <dbReference type="ARBA" id="ARBA00022692"/>
    </source>
</evidence>
<reference evidence="10 11" key="1">
    <citation type="journal article" date="2015" name="Stand. Genomic Sci.">
        <title>Genomic Encyclopedia of Bacterial and Archaeal Type Strains, Phase III: the genomes of soil and plant-associated and newly described type strains.</title>
        <authorList>
            <person name="Whitman W.B."/>
            <person name="Woyke T."/>
            <person name="Klenk H.P."/>
            <person name="Zhou Y."/>
            <person name="Lilburn T.G."/>
            <person name="Beck B.J."/>
            <person name="De Vos P."/>
            <person name="Vandamme P."/>
            <person name="Eisen J.A."/>
            <person name="Garrity G."/>
            <person name="Hugenholtz P."/>
            <person name="Kyrpides N.C."/>
        </authorList>
    </citation>
    <scope>NUCLEOTIDE SEQUENCE [LARGE SCALE GENOMIC DNA]</scope>
    <source>
        <strain evidence="10 11">CGMCC 1.5364</strain>
    </source>
</reference>
<comment type="caution">
    <text evidence="10">The sequence shown here is derived from an EMBL/GenBank/DDBJ whole genome shotgun (WGS) entry which is preliminary data.</text>
</comment>
<evidence type="ECO:0000313" key="11">
    <source>
        <dbReference type="Proteomes" id="UP000316225"/>
    </source>
</evidence>
<feature type="transmembrane region" description="Helical" evidence="9">
    <location>
        <begin position="105"/>
        <end position="123"/>
    </location>
</feature>
<keyword evidence="5 9" id="KW-0812">Transmembrane</keyword>
<organism evidence="10 11">
    <name type="scientific">Paracoccus sulfuroxidans</name>
    <dbReference type="NCBI Taxonomy" id="384678"/>
    <lineage>
        <taxon>Bacteria</taxon>
        <taxon>Pseudomonadati</taxon>
        <taxon>Pseudomonadota</taxon>
        <taxon>Alphaproteobacteria</taxon>
        <taxon>Rhodobacterales</taxon>
        <taxon>Paracoccaceae</taxon>
        <taxon>Paracoccus</taxon>
    </lineage>
</organism>
<evidence type="ECO:0000256" key="4">
    <source>
        <dbReference type="ARBA" id="ARBA00022519"/>
    </source>
</evidence>
<proteinExistence type="inferred from homology"/>
<dbReference type="GO" id="GO:0005886">
    <property type="term" value="C:plasma membrane"/>
    <property type="evidence" value="ECO:0007669"/>
    <property type="project" value="UniProtKB-SubCell"/>
</dbReference>
<dbReference type="PANTHER" id="PTHR39342">
    <property type="entry name" value="UPF0283 MEMBRANE PROTEIN YCJF"/>
    <property type="match status" value="1"/>
</dbReference>
<dbReference type="InterPro" id="IPR021147">
    <property type="entry name" value="DUF697"/>
</dbReference>
<evidence type="ECO:0000256" key="7">
    <source>
        <dbReference type="ARBA" id="ARBA00023136"/>
    </source>
</evidence>
<comment type="subcellular location">
    <subcellularLocation>
        <location evidence="1">Cell inner membrane</location>
        <topology evidence="1">Multi-pass membrane protein</topology>
    </subcellularLocation>
</comment>
<evidence type="ECO:0000313" key="10">
    <source>
        <dbReference type="EMBL" id="TWI34455.1"/>
    </source>
</evidence>
<sequence>MAEPPKRRGPVLIEFDAPALSDADPTPRVPVAELVNTPEERAADPLPDNRNRRAPRSVLQEGETAGPSPADAPPIEDASLPLPQPRTMQLVARLVGRGPSKLTQFFINTGAALFTFLLSVAALRYISSLLTTYPLLGWIGVALFAAFSIACLLVALREYRAWARFARIDAINRDAGAAILSGDTKAAQRVADQLEALYRNRPEMEWAVKGFRERRGEAYDAQSLLERAEADLLAPLDQQARREIEAAARTVAAATALIPLALADVLAALTANLRMIRRMAEIYGGRAGAVGGWRLARTVMTHLIATGAVAAGDDLIHTVAGGGLLAKVSKRFGEGVVNGALTARVGIAAMEVCRPLPFLHQPKPKVGNLVSRGLAGLFGSDDEDAKR</sequence>
<feature type="region of interest" description="Disordered" evidence="8">
    <location>
        <begin position="1"/>
        <end position="79"/>
    </location>
</feature>
<keyword evidence="6 9" id="KW-1133">Transmembrane helix</keyword>
<evidence type="ECO:0000256" key="1">
    <source>
        <dbReference type="ARBA" id="ARBA00004429"/>
    </source>
</evidence>
<dbReference type="PANTHER" id="PTHR39342:SF1">
    <property type="entry name" value="UPF0283 MEMBRANE PROTEIN YCJF"/>
    <property type="match status" value="1"/>
</dbReference>
<keyword evidence="7 9" id="KW-0472">Membrane</keyword>
<keyword evidence="3" id="KW-1003">Cell membrane</keyword>